<dbReference type="Proteomes" id="UP000001542">
    <property type="component" value="Unassembled WGS sequence"/>
</dbReference>
<dbReference type="PANTHER" id="PTHR30244">
    <property type="entry name" value="TRANSAMINASE"/>
    <property type="match status" value="1"/>
</dbReference>
<organism evidence="1 2">
    <name type="scientific">Trichomonas vaginalis (strain ATCC PRA-98 / G3)</name>
    <dbReference type="NCBI Taxonomy" id="412133"/>
    <lineage>
        <taxon>Eukaryota</taxon>
        <taxon>Metamonada</taxon>
        <taxon>Parabasalia</taxon>
        <taxon>Trichomonadida</taxon>
        <taxon>Trichomonadidae</taxon>
        <taxon>Trichomonas</taxon>
    </lineage>
</organism>
<gene>
    <name evidence="1" type="ORF">TVAG_290250</name>
</gene>
<dbReference type="Gene3D" id="3.90.1150.10">
    <property type="entry name" value="Aspartate Aminotransferase, domain 1"/>
    <property type="match status" value="1"/>
</dbReference>
<dbReference type="InterPro" id="IPR000653">
    <property type="entry name" value="DegT/StrS_aminotransferase"/>
</dbReference>
<name>A2F7Q1_TRIV3</name>
<dbReference type="PANTHER" id="PTHR30244:SF34">
    <property type="entry name" value="DTDP-4-AMINO-4,6-DIDEOXYGALACTOSE TRANSAMINASE"/>
    <property type="match status" value="1"/>
</dbReference>
<dbReference type="RefSeq" id="XP_001312008.1">
    <property type="nucleotide sequence ID" value="XM_001312007.1"/>
</dbReference>
<dbReference type="InterPro" id="IPR015421">
    <property type="entry name" value="PyrdxlP-dep_Trfase_major"/>
</dbReference>
<dbReference type="OrthoDB" id="422066at2759"/>
<dbReference type="KEGG" id="tva:4756883"/>
<dbReference type="InParanoid" id="A2F7Q1"/>
<evidence type="ECO:0000313" key="1">
    <source>
        <dbReference type="EMBL" id="EAX99078.1"/>
    </source>
</evidence>
<keyword evidence="1" id="KW-0808">Transferase</keyword>
<dbReference type="SUPFAM" id="SSF53383">
    <property type="entry name" value="PLP-dependent transferases"/>
    <property type="match status" value="1"/>
</dbReference>
<reference evidence="1" key="2">
    <citation type="journal article" date="2007" name="Science">
        <title>Draft genome sequence of the sexually transmitted pathogen Trichomonas vaginalis.</title>
        <authorList>
            <person name="Carlton J.M."/>
            <person name="Hirt R.P."/>
            <person name="Silva J.C."/>
            <person name="Delcher A.L."/>
            <person name="Schatz M."/>
            <person name="Zhao Q."/>
            <person name="Wortman J.R."/>
            <person name="Bidwell S.L."/>
            <person name="Alsmark U.C.M."/>
            <person name="Besteiro S."/>
            <person name="Sicheritz-Ponten T."/>
            <person name="Noel C.J."/>
            <person name="Dacks J.B."/>
            <person name="Foster P.G."/>
            <person name="Simillion C."/>
            <person name="Van de Peer Y."/>
            <person name="Miranda-Saavedra D."/>
            <person name="Barton G.J."/>
            <person name="Westrop G.D."/>
            <person name="Mueller S."/>
            <person name="Dessi D."/>
            <person name="Fiori P.L."/>
            <person name="Ren Q."/>
            <person name="Paulsen I."/>
            <person name="Zhang H."/>
            <person name="Bastida-Corcuera F.D."/>
            <person name="Simoes-Barbosa A."/>
            <person name="Brown M.T."/>
            <person name="Hayes R.D."/>
            <person name="Mukherjee M."/>
            <person name="Okumura C.Y."/>
            <person name="Schneider R."/>
            <person name="Smith A.J."/>
            <person name="Vanacova S."/>
            <person name="Villalvazo M."/>
            <person name="Haas B.J."/>
            <person name="Pertea M."/>
            <person name="Feldblyum T.V."/>
            <person name="Utterback T.R."/>
            <person name="Shu C.L."/>
            <person name="Osoegawa K."/>
            <person name="de Jong P.J."/>
            <person name="Hrdy I."/>
            <person name="Horvathova L."/>
            <person name="Zubacova Z."/>
            <person name="Dolezal P."/>
            <person name="Malik S.B."/>
            <person name="Logsdon J.M. Jr."/>
            <person name="Henze K."/>
            <person name="Gupta A."/>
            <person name="Wang C.C."/>
            <person name="Dunne R.L."/>
            <person name="Upcroft J.A."/>
            <person name="Upcroft P."/>
            <person name="White O."/>
            <person name="Salzberg S.L."/>
            <person name="Tang P."/>
            <person name="Chiu C.-H."/>
            <person name="Lee Y.-S."/>
            <person name="Embley T.M."/>
            <person name="Coombs G.H."/>
            <person name="Mottram J.C."/>
            <person name="Tachezy J."/>
            <person name="Fraser-Liggett C.M."/>
            <person name="Johnson P.J."/>
        </authorList>
    </citation>
    <scope>NUCLEOTIDE SEQUENCE [LARGE SCALE GENOMIC DNA]</scope>
    <source>
        <strain evidence="1">G3</strain>
    </source>
</reference>
<dbReference type="InterPro" id="IPR015422">
    <property type="entry name" value="PyrdxlP-dep_Trfase_small"/>
</dbReference>
<proteinExistence type="predicted"/>
<dbReference type="eggNOG" id="ENOG502RMM9">
    <property type="taxonomic scope" value="Eukaryota"/>
</dbReference>
<dbReference type="GO" id="GO:0008483">
    <property type="term" value="F:transaminase activity"/>
    <property type="evidence" value="ECO:0000318"/>
    <property type="project" value="GO_Central"/>
</dbReference>
<dbReference type="Pfam" id="PF01041">
    <property type="entry name" value="DegT_DnrJ_EryC1"/>
    <property type="match status" value="1"/>
</dbReference>
<dbReference type="STRING" id="5722.A2F7Q1"/>
<keyword evidence="1" id="KW-0032">Aminotransferase</keyword>
<dbReference type="InterPro" id="IPR015424">
    <property type="entry name" value="PyrdxlP-dep_Trfase"/>
</dbReference>
<dbReference type="VEuPathDB" id="TrichDB:TVAG_290250"/>
<evidence type="ECO:0000313" key="2">
    <source>
        <dbReference type="Proteomes" id="UP000001542"/>
    </source>
</evidence>
<protein>
    <submittedName>
        <fullName evidence="1">DegT/DnrJ/EryC1/StrS aminotransferase family protein</fullName>
    </submittedName>
</protein>
<dbReference type="SMR" id="A2F7Q1"/>
<dbReference type="AlphaFoldDB" id="A2F7Q1"/>
<keyword evidence="2" id="KW-1185">Reference proteome</keyword>
<dbReference type="GO" id="GO:0000271">
    <property type="term" value="P:polysaccharide biosynthetic process"/>
    <property type="evidence" value="ECO:0000318"/>
    <property type="project" value="GO_Central"/>
</dbReference>
<dbReference type="GO" id="GO:0030170">
    <property type="term" value="F:pyridoxal phosphate binding"/>
    <property type="evidence" value="ECO:0000318"/>
    <property type="project" value="GO_Central"/>
</dbReference>
<dbReference type="VEuPathDB" id="TrichDB:TVAGG3_0405740"/>
<dbReference type="FunFam" id="3.90.1150.10:FF:000068">
    <property type="entry name" value="LPS biosynthesis protein"/>
    <property type="match status" value="1"/>
</dbReference>
<accession>A2F7Q1</accession>
<reference evidence="1" key="1">
    <citation type="submission" date="2006-10" db="EMBL/GenBank/DDBJ databases">
        <authorList>
            <person name="Amadeo P."/>
            <person name="Zhao Q."/>
            <person name="Wortman J."/>
            <person name="Fraser-Liggett C."/>
            <person name="Carlton J."/>
        </authorList>
    </citation>
    <scope>NUCLEOTIDE SEQUENCE</scope>
    <source>
        <strain evidence="1">G3</strain>
    </source>
</reference>
<dbReference type="Gene3D" id="3.40.640.10">
    <property type="entry name" value="Type I PLP-dependent aspartate aminotransferase-like (Major domain)"/>
    <property type="match status" value="1"/>
</dbReference>
<sequence length="357" mass="40515">MSATQKKMYYSPNMFQSYGEPEIRAVTEILKATPEEQQKIIEKFEKRVSELFNAKYGVFVNSGSSANLIACMCADFKPGDEVITPACTFPTTVSPIIFLGATPIFCDIDAGRYVPSIQQVMEKVTPKTKAVLIPDLVGDKFDFIGLRKALGEQYKHVILIEDACDTITTCDAEFATVSFYASHVISAGGCGGMVFTNNYDDYQKLLKMRNDSLDFTAPYYCAEFGYKNSLRFEQFKECRMQNFEHYWMRLGNSTFYELPLNHEALWLSMALICKSHRYEIVEQLEARGIQTRLCMAGNILRQPFYAKMFPNIDPATFVNTEKVFAGGILIGLHQGLSSDDIDWICDQLEELSKKYEN</sequence>
<dbReference type="EMBL" id="DS113651">
    <property type="protein sequence ID" value="EAX99078.1"/>
    <property type="molecule type" value="Genomic_DNA"/>
</dbReference>
<dbReference type="PIRSF" id="PIRSF000390">
    <property type="entry name" value="PLP_StrS"/>
    <property type="match status" value="1"/>
</dbReference>